<dbReference type="PANTHER" id="PTHR11346">
    <property type="entry name" value="GALECTIN"/>
    <property type="match status" value="1"/>
</dbReference>
<dbReference type="InterPro" id="IPR013320">
    <property type="entry name" value="ConA-like_dom_sf"/>
</dbReference>
<evidence type="ECO:0000313" key="4">
    <source>
        <dbReference type="Ensembl" id="ENSPANP00000051633.1"/>
    </source>
</evidence>
<dbReference type="AlphaFoldDB" id="A0A8I5ND57"/>
<dbReference type="PANTHER" id="PTHR11346:SF104">
    <property type="entry name" value="GALECTIN-2"/>
    <property type="match status" value="1"/>
</dbReference>
<dbReference type="Proteomes" id="UP000028761">
    <property type="component" value="Chromosome 16"/>
</dbReference>
<name>A0A8I5ND57_PAPAN</name>
<feature type="domain" description="Galectin" evidence="3">
    <location>
        <begin position="94"/>
        <end position="232"/>
    </location>
</feature>
<sequence length="232" mass="25722">MGKLSLPQLGPVPPRVGVDNSKTVQGVGKLWEALIRALWLCYFPAWWPPASSCGQGDYETCCWVGMRWMKVLGKCGIDFLWGLEWNVSLLAQGELEVKNMDMKPGSTLKITGRIADGADGFVINLGQGTDKLNLHFNPRFSESTIVCNSLDGSNWGQEQREDHLCFSPGSEVKVRSRGERALGMMSRGGSRWKGAWPGHRRWPCLSHQALPWSISRASCLLDILLPTVHGDL</sequence>
<dbReference type="GO" id="GO:0030246">
    <property type="term" value="F:carbohydrate binding"/>
    <property type="evidence" value="ECO:0007669"/>
    <property type="project" value="UniProtKB-UniRule"/>
</dbReference>
<evidence type="ECO:0000259" key="3">
    <source>
        <dbReference type="PROSITE" id="PS51304"/>
    </source>
</evidence>
<accession>A0A8I5ND57</accession>
<dbReference type="CDD" id="cd00070">
    <property type="entry name" value="GLECT"/>
    <property type="match status" value="1"/>
</dbReference>
<dbReference type="InterPro" id="IPR044156">
    <property type="entry name" value="Galectin-like"/>
</dbReference>
<dbReference type="GeneTree" id="ENSGT00940000155025"/>
<proteinExistence type="predicted"/>
<dbReference type="InterPro" id="IPR001079">
    <property type="entry name" value="Galectin_CRD"/>
</dbReference>
<reference evidence="4" key="3">
    <citation type="submission" date="2025-09" db="UniProtKB">
        <authorList>
            <consortium name="Ensembl"/>
        </authorList>
    </citation>
    <scope>IDENTIFICATION</scope>
</reference>
<evidence type="ECO:0000313" key="5">
    <source>
        <dbReference type="Proteomes" id="UP000028761"/>
    </source>
</evidence>
<keyword evidence="5" id="KW-1185">Reference proteome</keyword>
<dbReference type="Ensembl" id="ENSPANT00000070609.1">
    <property type="protein sequence ID" value="ENSPANP00000051633.1"/>
    <property type="gene ID" value="ENSPANG00000016600.3"/>
</dbReference>
<dbReference type="SUPFAM" id="SSF49899">
    <property type="entry name" value="Concanavalin A-like lectins/glucanases"/>
    <property type="match status" value="1"/>
</dbReference>
<reference evidence="4 5" key="1">
    <citation type="submission" date="2012-03" db="EMBL/GenBank/DDBJ databases">
        <title>Whole Genome Assembly of Papio anubis.</title>
        <authorList>
            <person name="Liu Y.L."/>
            <person name="Abraham K.A."/>
            <person name="Akbar H.A."/>
            <person name="Ali S.A."/>
            <person name="Anosike U.A."/>
            <person name="Aqrawi P.A."/>
            <person name="Arias F.A."/>
            <person name="Attaway T.A."/>
            <person name="Awwad R.A."/>
            <person name="Babu C.B."/>
            <person name="Bandaranaike D.B."/>
            <person name="Battles P.B."/>
            <person name="Bell A.B."/>
            <person name="Beltran B.B."/>
            <person name="Berhane-Mersha D.B."/>
            <person name="Bess C.B."/>
            <person name="Bickham C.B."/>
            <person name="Bolden T.B."/>
            <person name="Carter K.C."/>
            <person name="Chau D.C."/>
            <person name="Chavez A.C."/>
            <person name="Clerc-Blankenburg K.C."/>
            <person name="Coyle M.C."/>
            <person name="Dao M.D."/>
            <person name="Davila M.L.D."/>
            <person name="Davy-Carroll L.D."/>
            <person name="Denson S.D."/>
            <person name="Dinh H.D."/>
            <person name="Fernandez S.F."/>
            <person name="Fernando P.F."/>
            <person name="Forbes L.F."/>
            <person name="Francis C.F."/>
            <person name="Francisco L.F."/>
            <person name="Fu Q.F."/>
            <person name="Garcia-Iii R.G."/>
            <person name="Garrett T.G."/>
            <person name="Gross S.G."/>
            <person name="Gubbala S.G."/>
            <person name="Hirani K.H."/>
            <person name="Hogues M.H."/>
            <person name="Hollins B.H."/>
            <person name="Jackson L.J."/>
            <person name="Javaid M.J."/>
            <person name="Jhangiani S.J."/>
            <person name="Johnson A.J."/>
            <person name="Johnson B.J."/>
            <person name="Jones J.J."/>
            <person name="Joshi V.J."/>
            <person name="Kalu J.K."/>
            <person name="Khan N.K."/>
            <person name="Korchina V.K."/>
            <person name="Kovar C.K."/>
            <person name="Lago L.L."/>
            <person name="Lara F.L."/>
            <person name="Le T.-K.L."/>
            <person name="Lee S.L."/>
            <person name="Legall-Iii F.L."/>
            <person name="Lemon S.L."/>
            <person name="Liu J.L."/>
            <person name="Liu Y.-S.L."/>
            <person name="Liyanage D.L."/>
            <person name="Lopez J.L."/>
            <person name="Lorensuhewa L.L."/>
            <person name="Mata R.M."/>
            <person name="Mathew T.M."/>
            <person name="Mercado C.M."/>
            <person name="Mercado I.M."/>
            <person name="Morales K.M."/>
            <person name="Morgan M.M."/>
            <person name="Munidasa M.M."/>
            <person name="Ngo D.N."/>
            <person name="Nguyen L.N."/>
            <person name="Nguyen T.N."/>
            <person name="Nguyen N.N."/>
            <person name="Obregon M.O."/>
            <person name="Okwuonu G.O."/>
            <person name="Ongeri F.O."/>
            <person name="Onwere C.O."/>
            <person name="Osifeso I.O."/>
            <person name="Parra A.P."/>
            <person name="Patil S.P."/>
            <person name="Perez A.P."/>
            <person name="Perez Y.P."/>
            <person name="Pham C.P."/>
            <person name="Pu L.-L.P."/>
            <person name="Puazo M.P."/>
            <person name="Quiroz J.Q."/>
            <person name="Rouhana J.R."/>
            <person name="Ruiz M.R."/>
            <person name="Ruiz S.-J.R."/>
            <person name="Saada N.S."/>
            <person name="Santibanez J.S."/>
            <person name="Scheel M.S."/>
            <person name="Schneider B.S."/>
            <person name="Simmons D.S."/>
            <person name="Sisson I.S."/>
            <person name="Tang L.-Y.T."/>
            <person name="Thornton R.T."/>
            <person name="Tisius J.T."/>
            <person name="Toledanes G.T."/>
            <person name="Trejos Z.T."/>
            <person name="Usmani K.U."/>
            <person name="Varghese R.V."/>
            <person name="Vattathil S.V."/>
            <person name="Vee V.V."/>
            <person name="Walker D.W."/>
            <person name="Weissenberger G.W."/>
            <person name="White C.W."/>
            <person name="Williams A.W."/>
            <person name="Woodworth J.W."/>
            <person name="Wright R.W."/>
            <person name="Zhu Y.Z."/>
            <person name="Han Y.H."/>
            <person name="Newsham I.N."/>
            <person name="Nazareth L.N."/>
            <person name="Worley K.W."/>
            <person name="Muzny D.M."/>
            <person name="Rogers J.R."/>
            <person name="Gibbs R.G."/>
        </authorList>
    </citation>
    <scope>NUCLEOTIDE SEQUENCE [LARGE SCALE GENOMIC DNA]</scope>
</reference>
<keyword evidence="1 2" id="KW-0430">Lectin</keyword>
<dbReference type="Pfam" id="PF00337">
    <property type="entry name" value="Gal-bind_lectin"/>
    <property type="match status" value="1"/>
</dbReference>
<dbReference type="Gene3D" id="2.60.120.200">
    <property type="match status" value="1"/>
</dbReference>
<evidence type="ECO:0000256" key="2">
    <source>
        <dbReference type="RuleBase" id="RU102079"/>
    </source>
</evidence>
<reference evidence="4" key="2">
    <citation type="submission" date="2025-08" db="UniProtKB">
        <authorList>
            <consortium name="Ensembl"/>
        </authorList>
    </citation>
    <scope>IDENTIFICATION</scope>
</reference>
<evidence type="ECO:0000256" key="1">
    <source>
        <dbReference type="ARBA" id="ARBA00022734"/>
    </source>
</evidence>
<dbReference type="SMART" id="SM00276">
    <property type="entry name" value="GLECT"/>
    <property type="match status" value="1"/>
</dbReference>
<organism evidence="4 5">
    <name type="scientific">Papio anubis</name>
    <name type="common">Olive baboon</name>
    <dbReference type="NCBI Taxonomy" id="9555"/>
    <lineage>
        <taxon>Eukaryota</taxon>
        <taxon>Metazoa</taxon>
        <taxon>Chordata</taxon>
        <taxon>Craniata</taxon>
        <taxon>Vertebrata</taxon>
        <taxon>Euteleostomi</taxon>
        <taxon>Mammalia</taxon>
        <taxon>Eutheria</taxon>
        <taxon>Euarchontoglires</taxon>
        <taxon>Primates</taxon>
        <taxon>Haplorrhini</taxon>
        <taxon>Catarrhini</taxon>
        <taxon>Cercopithecidae</taxon>
        <taxon>Cercopithecinae</taxon>
        <taxon>Papio</taxon>
    </lineage>
</organism>
<dbReference type="PROSITE" id="PS51304">
    <property type="entry name" value="GALECTIN"/>
    <property type="match status" value="1"/>
</dbReference>
<protein>
    <recommendedName>
        <fullName evidence="2">Galectin</fullName>
    </recommendedName>
</protein>
<dbReference type="SMART" id="SM00908">
    <property type="entry name" value="Gal-bind_lectin"/>
    <property type="match status" value="1"/>
</dbReference>